<evidence type="ECO:0000313" key="4">
    <source>
        <dbReference type="Proteomes" id="UP001172791"/>
    </source>
</evidence>
<dbReference type="Proteomes" id="UP001172791">
    <property type="component" value="Unassembled WGS sequence"/>
</dbReference>
<protein>
    <recommendedName>
        <fullName evidence="5">DUF4145 domain-containing protein</fullName>
    </recommendedName>
</protein>
<dbReference type="EMBL" id="QAIC01000022">
    <property type="protein sequence ID" value="MDN4571917.1"/>
    <property type="molecule type" value="Genomic_DNA"/>
</dbReference>
<evidence type="ECO:0000313" key="3">
    <source>
        <dbReference type="Proteomes" id="UP001172788"/>
    </source>
</evidence>
<evidence type="ECO:0000313" key="2">
    <source>
        <dbReference type="EMBL" id="MDN4581371.1"/>
    </source>
</evidence>
<evidence type="ECO:0008006" key="5">
    <source>
        <dbReference type="Google" id="ProtNLM"/>
    </source>
</evidence>
<evidence type="ECO:0000313" key="1">
    <source>
        <dbReference type="EMBL" id="MDN4571917.1"/>
    </source>
</evidence>
<sequence>MELSKQDAAMHQLNVAIQLFLAGDYLASLTLAGAAEDIFAGLCRLKGLTTAADSIADFHVNDTDPALTHKERRGVLFKVMNRGRNQAKHANTVGEDLVDVDQIHPLQMLMRAMPMAESLGAVRSPEMRAMRSWVKEHPEAFE</sequence>
<dbReference type="AlphaFoldDB" id="A0AAW7MGQ7"/>
<proteinExistence type="predicted"/>
<dbReference type="Proteomes" id="UP001172788">
    <property type="component" value="Unassembled WGS sequence"/>
</dbReference>
<gene>
    <name evidence="1" type="ORF">DBA34_01355</name>
    <name evidence="2" type="ORF">DBB29_24980</name>
</gene>
<organism evidence="1 4">
    <name type="scientific">Pandoraea cepalis</name>
    <dbReference type="NCBI Taxonomy" id="2508294"/>
    <lineage>
        <taxon>Bacteria</taxon>
        <taxon>Pseudomonadati</taxon>
        <taxon>Pseudomonadota</taxon>
        <taxon>Betaproteobacteria</taxon>
        <taxon>Burkholderiales</taxon>
        <taxon>Burkholderiaceae</taxon>
        <taxon>Pandoraea</taxon>
    </lineage>
</organism>
<dbReference type="EMBL" id="QAID01000046">
    <property type="protein sequence ID" value="MDN4581371.1"/>
    <property type="molecule type" value="Genomic_DNA"/>
</dbReference>
<keyword evidence="3" id="KW-1185">Reference proteome</keyword>
<reference evidence="1" key="1">
    <citation type="submission" date="2018-04" db="EMBL/GenBank/DDBJ databases">
        <authorList>
            <person name="Jy Z."/>
        </authorList>
    </citation>
    <scope>NUCLEOTIDE SEQUENCE</scope>
    <source>
        <strain evidence="2">AS13</strain>
        <strain evidence="1">LA18</strain>
    </source>
</reference>
<accession>A0AAW7MGQ7</accession>
<name>A0AAW7MGQ7_9BURK</name>
<comment type="caution">
    <text evidence="1">The sequence shown here is derived from an EMBL/GenBank/DDBJ whole genome shotgun (WGS) entry which is preliminary data.</text>
</comment>